<keyword evidence="8" id="KW-1185">Reference proteome</keyword>
<feature type="transmembrane region" description="Helical" evidence="6">
    <location>
        <begin position="29"/>
        <end position="51"/>
    </location>
</feature>
<dbReference type="STRING" id="1123357.SAMN02745244_02957"/>
<evidence type="ECO:0000256" key="4">
    <source>
        <dbReference type="ARBA" id="ARBA00022989"/>
    </source>
</evidence>
<name>A0A1M6L053_9ACTN</name>
<feature type="transmembrane region" description="Helical" evidence="6">
    <location>
        <begin position="233"/>
        <end position="251"/>
    </location>
</feature>
<dbReference type="Proteomes" id="UP000184512">
    <property type="component" value="Unassembled WGS sequence"/>
</dbReference>
<evidence type="ECO:0000313" key="7">
    <source>
        <dbReference type="EMBL" id="SHJ64601.1"/>
    </source>
</evidence>
<reference evidence="7 8" key="1">
    <citation type="submission" date="2016-11" db="EMBL/GenBank/DDBJ databases">
        <authorList>
            <person name="Jaros S."/>
            <person name="Januszkiewicz K."/>
            <person name="Wedrychowicz H."/>
        </authorList>
    </citation>
    <scope>NUCLEOTIDE SEQUENCE [LARGE SCALE GENOMIC DNA]</scope>
    <source>
        <strain evidence="7 8">DSM 12906</strain>
    </source>
</reference>
<dbReference type="OrthoDB" id="45564at2"/>
<dbReference type="AlphaFoldDB" id="A0A1M6L053"/>
<feature type="transmembrane region" description="Helical" evidence="6">
    <location>
        <begin position="102"/>
        <end position="120"/>
    </location>
</feature>
<dbReference type="InterPro" id="IPR002781">
    <property type="entry name" value="TM_pro_TauE-like"/>
</dbReference>
<sequence>MQRLLLLAVVGFAAQLVDGSLGMGFGVTSTSLLLIAGLSPAMASASVHLAELGTNVASGFSHWKLGNVDWRLVLRLGVPGAFGAFAGATFLSQISTEVAKPVMAAILGALGMYILLRYALKPPAVAQARRSPHTAKFLVPLGLAGGFVDATGGGGWGPVSTTSLLSAGKTAPRTVIGSVDTSEFLVSLAASLGFIINLGLLGIEWGIVVALLAGGLVAAPIAAWLVSRIPAQVMGVAVGGIIIMTNLKTLFDASQLSAEQVTVGFILFAAVWVAMTAWTAWRHDRRRRAEAAAREAAESDWAI</sequence>
<feature type="transmembrane region" description="Helical" evidence="6">
    <location>
        <begin position="72"/>
        <end position="90"/>
    </location>
</feature>
<evidence type="ECO:0000256" key="1">
    <source>
        <dbReference type="ARBA" id="ARBA00004141"/>
    </source>
</evidence>
<dbReference type="GO" id="GO:0005886">
    <property type="term" value="C:plasma membrane"/>
    <property type="evidence" value="ECO:0007669"/>
    <property type="project" value="UniProtKB-SubCell"/>
</dbReference>
<dbReference type="RefSeq" id="WP_073189669.1">
    <property type="nucleotide sequence ID" value="NZ_FQZG01000065.1"/>
</dbReference>
<organism evidence="7 8">
    <name type="scientific">Tessaracoccus bendigoensis DSM 12906</name>
    <dbReference type="NCBI Taxonomy" id="1123357"/>
    <lineage>
        <taxon>Bacteria</taxon>
        <taxon>Bacillati</taxon>
        <taxon>Actinomycetota</taxon>
        <taxon>Actinomycetes</taxon>
        <taxon>Propionibacteriales</taxon>
        <taxon>Propionibacteriaceae</taxon>
        <taxon>Tessaracoccus</taxon>
    </lineage>
</organism>
<dbReference type="Pfam" id="PF01925">
    <property type="entry name" value="TauE"/>
    <property type="match status" value="1"/>
</dbReference>
<proteinExistence type="inferred from homology"/>
<evidence type="ECO:0000256" key="5">
    <source>
        <dbReference type="ARBA" id="ARBA00023136"/>
    </source>
</evidence>
<dbReference type="EMBL" id="FQZG01000065">
    <property type="protein sequence ID" value="SHJ64601.1"/>
    <property type="molecule type" value="Genomic_DNA"/>
</dbReference>
<comment type="subcellular location">
    <subcellularLocation>
        <location evidence="6">Cell membrane</location>
        <topology evidence="6">Multi-pass membrane protein</topology>
    </subcellularLocation>
    <subcellularLocation>
        <location evidence="1">Membrane</location>
        <topology evidence="1">Multi-pass membrane protein</topology>
    </subcellularLocation>
</comment>
<gene>
    <name evidence="7" type="ORF">SAMN02745244_02957</name>
</gene>
<feature type="transmembrane region" description="Helical" evidence="6">
    <location>
        <begin position="263"/>
        <end position="281"/>
    </location>
</feature>
<dbReference type="PANTHER" id="PTHR43701">
    <property type="entry name" value="MEMBRANE TRANSPORTER PROTEIN MJ0441-RELATED"/>
    <property type="match status" value="1"/>
</dbReference>
<dbReference type="PANTHER" id="PTHR43701:SF12">
    <property type="entry name" value="MEMBRANE TRANSPORTER PROTEIN YTNM-RELATED"/>
    <property type="match status" value="1"/>
</dbReference>
<evidence type="ECO:0000313" key="8">
    <source>
        <dbReference type="Proteomes" id="UP000184512"/>
    </source>
</evidence>
<evidence type="ECO:0000256" key="2">
    <source>
        <dbReference type="ARBA" id="ARBA00009142"/>
    </source>
</evidence>
<keyword evidence="3 6" id="KW-0812">Transmembrane</keyword>
<dbReference type="InterPro" id="IPR051598">
    <property type="entry name" value="TSUP/Inactive_protease-like"/>
</dbReference>
<keyword evidence="4 6" id="KW-1133">Transmembrane helix</keyword>
<keyword evidence="5 6" id="KW-0472">Membrane</keyword>
<evidence type="ECO:0000256" key="3">
    <source>
        <dbReference type="ARBA" id="ARBA00022692"/>
    </source>
</evidence>
<keyword evidence="6" id="KW-1003">Cell membrane</keyword>
<accession>A0A1M6L053</accession>
<comment type="similarity">
    <text evidence="2 6">Belongs to the 4-toluene sulfonate uptake permease (TSUP) (TC 2.A.102) family.</text>
</comment>
<protein>
    <recommendedName>
        <fullName evidence="6">Probable membrane transporter protein</fullName>
    </recommendedName>
</protein>
<evidence type="ECO:0000256" key="6">
    <source>
        <dbReference type="RuleBase" id="RU363041"/>
    </source>
</evidence>